<dbReference type="CDD" id="cd05233">
    <property type="entry name" value="SDR_c"/>
    <property type="match status" value="1"/>
</dbReference>
<dbReference type="InterPro" id="IPR002347">
    <property type="entry name" value="SDR_fam"/>
</dbReference>
<accession>A0A7X6RNY2</accession>
<dbReference type="PRINTS" id="PR00081">
    <property type="entry name" value="GDHRDH"/>
</dbReference>
<proteinExistence type="inferred from homology"/>
<dbReference type="Proteomes" id="UP000553209">
    <property type="component" value="Unassembled WGS sequence"/>
</dbReference>
<dbReference type="PROSITE" id="PS00061">
    <property type="entry name" value="ADH_SHORT"/>
    <property type="match status" value="1"/>
</dbReference>
<dbReference type="PANTHER" id="PTHR42879">
    <property type="entry name" value="3-OXOACYL-(ACYL-CARRIER-PROTEIN) REDUCTASE"/>
    <property type="match status" value="1"/>
</dbReference>
<dbReference type="SUPFAM" id="SSF51735">
    <property type="entry name" value="NAD(P)-binding Rossmann-fold domains"/>
    <property type="match status" value="1"/>
</dbReference>
<gene>
    <name evidence="4" type="ORF">HGB44_04860</name>
</gene>
<comment type="similarity">
    <text evidence="1 3">Belongs to the short-chain dehydrogenases/reductases (SDR) family.</text>
</comment>
<dbReference type="InterPro" id="IPR050259">
    <property type="entry name" value="SDR"/>
</dbReference>
<dbReference type="PRINTS" id="PR00080">
    <property type="entry name" value="SDRFAMILY"/>
</dbReference>
<organism evidence="4 5">
    <name type="scientific">Nocardiopsis alborubida</name>
    <dbReference type="NCBI Taxonomy" id="146802"/>
    <lineage>
        <taxon>Bacteria</taxon>
        <taxon>Bacillati</taxon>
        <taxon>Actinomycetota</taxon>
        <taxon>Actinomycetes</taxon>
        <taxon>Streptosporangiales</taxon>
        <taxon>Nocardiopsidaceae</taxon>
        <taxon>Nocardiopsis</taxon>
    </lineage>
</organism>
<evidence type="ECO:0000313" key="5">
    <source>
        <dbReference type="Proteomes" id="UP000553209"/>
    </source>
</evidence>
<dbReference type="Gene3D" id="3.40.50.720">
    <property type="entry name" value="NAD(P)-binding Rossmann-like Domain"/>
    <property type="match status" value="1"/>
</dbReference>
<name>A0A7X6RNY2_9ACTN</name>
<comment type="caution">
    <text evidence="4">The sequence shown here is derived from an EMBL/GenBank/DDBJ whole genome shotgun (WGS) entry which is preliminary data.</text>
</comment>
<evidence type="ECO:0000256" key="2">
    <source>
        <dbReference type="ARBA" id="ARBA00023002"/>
    </source>
</evidence>
<dbReference type="EMBL" id="JAAXPG010000003">
    <property type="protein sequence ID" value="NKY97013.1"/>
    <property type="molecule type" value="Genomic_DNA"/>
</dbReference>
<keyword evidence="5" id="KW-1185">Reference proteome</keyword>
<dbReference type="Pfam" id="PF00106">
    <property type="entry name" value="adh_short"/>
    <property type="match status" value="1"/>
</dbReference>
<evidence type="ECO:0000256" key="3">
    <source>
        <dbReference type="RuleBase" id="RU000363"/>
    </source>
</evidence>
<dbReference type="InterPro" id="IPR020904">
    <property type="entry name" value="Sc_DH/Rdtase_CS"/>
</dbReference>
<dbReference type="PANTHER" id="PTHR42879:SF2">
    <property type="entry name" value="3-OXOACYL-[ACYL-CARRIER-PROTEIN] REDUCTASE FABG"/>
    <property type="match status" value="1"/>
</dbReference>
<dbReference type="RefSeq" id="WP_061082310.1">
    <property type="nucleotide sequence ID" value="NZ_JAAXPG010000003.1"/>
</dbReference>
<dbReference type="InterPro" id="IPR036291">
    <property type="entry name" value="NAD(P)-bd_dom_sf"/>
</dbReference>
<evidence type="ECO:0000256" key="1">
    <source>
        <dbReference type="ARBA" id="ARBA00006484"/>
    </source>
</evidence>
<sequence length="254" mass="25735">MTGLGLKDKNVIVTGGGSGIGRASALRFAEEGARVLVADLNADTAREAAEEIRAAGGTAETVVGDLSRQEVVDEVVATAVERLGGVDVLVNNAGIMDDMSATADVTDAVWERLLRVNLTAPFLLTRAVLPLMAEQGRGSVVFTASEASLRGSAAGAAYTASKHGVVGLVKSTAVMYRDKGIRVNAVAPGGTATSITVDVASAPHGPTTLGTFMSNMGRVARAEELAAAVVFLASDAASSINGAVLPVDNGWSAV</sequence>
<dbReference type="FunFam" id="3.40.50.720:FF:000084">
    <property type="entry name" value="Short-chain dehydrogenase reductase"/>
    <property type="match status" value="1"/>
</dbReference>
<protein>
    <submittedName>
        <fullName evidence="4">SDR family oxidoreductase</fullName>
    </submittedName>
</protein>
<evidence type="ECO:0000313" key="4">
    <source>
        <dbReference type="EMBL" id="NKY97013.1"/>
    </source>
</evidence>
<dbReference type="GO" id="GO:0016491">
    <property type="term" value="F:oxidoreductase activity"/>
    <property type="evidence" value="ECO:0007669"/>
    <property type="project" value="UniProtKB-KW"/>
</dbReference>
<reference evidence="4 5" key="1">
    <citation type="submission" date="2020-04" db="EMBL/GenBank/DDBJ databases">
        <title>MicrobeNet Type strains.</title>
        <authorList>
            <person name="Nicholson A.C."/>
        </authorList>
    </citation>
    <scope>NUCLEOTIDE SEQUENCE [LARGE SCALE GENOMIC DNA]</scope>
    <source>
        <strain evidence="4 5">ATCC 23612</strain>
    </source>
</reference>
<keyword evidence="2" id="KW-0560">Oxidoreductase</keyword>
<dbReference type="AlphaFoldDB" id="A0A7X6RNY2"/>
<dbReference type="GO" id="GO:0032787">
    <property type="term" value="P:monocarboxylic acid metabolic process"/>
    <property type="evidence" value="ECO:0007669"/>
    <property type="project" value="UniProtKB-ARBA"/>
</dbReference>